<keyword evidence="1" id="KW-0547">Nucleotide-binding</keyword>
<dbReference type="InterPro" id="IPR050124">
    <property type="entry name" value="tRNA_CCA-adding_enzyme"/>
</dbReference>
<evidence type="ECO:0008006" key="4">
    <source>
        <dbReference type="Google" id="ProtNLM"/>
    </source>
</evidence>
<dbReference type="PANTHER" id="PTHR47545">
    <property type="entry name" value="MULTIFUNCTIONAL CCA PROTEIN"/>
    <property type="match status" value="1"/>
</dbReference>
<dbReference type="Gene3D" id="3.40.50.300">
    <property type="entry name" value="P-loop containing nucleotide triphosphate hydrolases"/>
    <property type="match status" value="1"/>
</dbReference>
<evidence type="ECO:0000313" key="2">
    <source>
        <dbReference type="EMBL" id="CRL63024.1"/>
    </source>
</evidence>
<protein>
    <recommendedName>
        <fullName evidence="4">HD domain protein</fullName>
    </recommendedName>
</protein>
<dbReference type="AlphaFoldDB" id="A0A0G4QBQ3"/>
<evidence type="ECO:0000313" key="3">
    <source>
        <dbReference type="Proteomes" id="UP000183920"/>
    </source>
</evidence>
<dbReference type="PANTHER" id="PTHR47545:SF1">
    <property type="entry name" value="MULTIFUNCTIONAL CCA PROTEIN"/>
    <property type="match status" value="1"/>
</dbReference>
<dbReference type="Pfam" id="PF13671">
    <property type="entry name" value="AAA_33"/>
    <property type="match status" value="1"/>
</dbReference>
<proteinExistence type="predicted"/>
<dbReference type="SUPFAM" id="SSF52540">
    <property type="entry name" value="P-loop containing nucleoside triphosphate hydrolases"/>
    <property type="match status" value="1"/>
</dbReference>
<evidence type="ECO:0000256" key="1">
    <source>
        <dbReference type="ARBA" id="ARBA00022741"/>
    </source>
</evidence>
<accession>A0A0G4QBQ3</accession>
<gene>
    <name evidence="2" type="ORF">BN1804_02278</name>
</gene>
<dbReference type="Gene3D" id="1.10.3090.10">
    <property type="entry name" value="cca-adding enzyme, domain 2"/>
    <property type="match status" value="1"/>
</dbReference>
<dbReference type="GO" id="GO:0000166">
    <property type="term" value="F:nucleotide binding"/>
    <property type="evidence" value="ECO:0007669"/>
    <property type="project" value="UniProtKB-KW"/>
</dbReference>
<dbReference type="CDD" id="cd00077">
    <property type="entry name" value="HDc"/>
    <property type="match status" value="1"/>
</dbReference>
<reference evidence="3" key="1">
    <citation type="submission" date="2015-06" db="EMBL/GenBank/DDBJ databases">
        <authorList>
            <person name="Urmite Genomes"/>
        </authorList>
    </citation>
    <scope>NUCLEOTIDE SEQUENCE [LARGE SCALE GENOMIC DNA]</scope>
    <source>
        <strain evidence="3">CSUR P1867</strain>
    </source>
</reference>
<organism evidence="2 3">
    <name type="scientific">Proteus penneri</name>
    <dbReference type="NCBI Taxonomy" id="102862"/>
    <lineage>
        <taxon>Bacteria</taxon>
        <taxon>Pseudomonadati</taxon>
        <taxon>Pseudomonadota</taxon>
        <taxon>Gammaproteobacteria</taxon>
        <taxon>Enterobacterales</taxon>
        <taxon>Morganellaceae</taxon>
        <taxon>Proteus</taxon>
    </lineage>
</organism>
<dbReference type="InterPro" id="IPR027417">
    <property type="entry name" value="P-loop_NTPase"/>
</dbReference>
<dbReference type="RefSeq" id="WP_072064130.1">
    <property type="nucleotide sequence ID" value="NZ_CVRY01000004.1"/>
</dbReference>
<dbReference type="InterPro" id="IPR003607">
    <property type="entry name" value="HD/PDEase_dom"/>
</dbReference>
<name>A0A0G4QBQ3_9GAMM</name>
<dbReference type="EMBL" id="CVRY01000004">
    <property type="protein sequence ID" value="CRL63024.1"/>
    <property type="molecule type" value="Genomic_DNA"/>
</dbReference>
<sequence>MMLHKKLHTEMSWEHLCELYDEINDMAGVIQDPIHHVEGDVAIHTQRVINSVKSLPEYTRLTEREQQILWISALFHDVEKRSTTREEEGRIVSPGHARKGELTTRLFLYKKVPLSFADREQIAALVRFHGLPLWVMDKPDPKKALLAASQRVDCYLLALLAKADVLGRDCEDKPALFDKIALFTLYCEELNCWRRAAPFPSNDARFHYFYTDSSTDCNYEPYPEKGSEVTVLCGLPGMGKDTFIRQHCADLPIVSLDDLRHQHNIKPDNRDANGWIAQQAKEQARIYLREHKPFVWNATNITRKMRDQLISLFYRYNAKITLVYIEVPYAQWQRQNNARNEAVPAKVMERMLNKLEVPTPEEAHKVIYCIEGQSQTIF</sequence>
<dbReference type="SUPFAM" id="SSF109604">
    <property type="entry name" value="HD-domain/PDEase-like"/>
    <property type="match status" value="1"/>
</dbReference>
<dbReference type="Proteomes" id="UP000183920">
    <property type="component" value="Unassembled WGS sequence"/>
</dbReference>